<organism evidence="1 2">
    <name type="scientific">Artemia franciscana</name>
    <name type="common">Brine shrimp</name>
    <name type="synonym">Artemia sanfranciscana</name>
    <dbReference type="NCBI Taxonomy" id="6661"/>
    <lineage>
        <taxon>Eukaryota</taxon>
        <taxon>Metazoa</taxon>
        <taxon>Ecdysozoa</taxon>
        <taxon>Arthropoda</taxon>
        <taxon>Crustacea</taxon>
        <taxon>Branchiopoda</taxon>
        <taxon>Anostraca</taxon>
        <taxon>Artemiidae</taxon>
        <taxon>Artemia</taxon>
    </lineage>
</organism>
<keyword evidence="2" id="KW-1185">Reference proteome</keyword>
<gene>
    <name evidence="1" type="ORF">QYM36_014153</name>
</gene>
<reference evidence="1" key="1">
    <citation type="submission" date="2023-07" db="EMBL/GenBank/DDBJ databases">
        <title>Chromosome-level genome assembly of Artemia franciscana.</title>
        <authorList>
            <person name="Jo E."/>
        </authorList>
    </citation>
    <scope>NUCLEOTIDE SEQUENCE</scope>
    <source>
        <tissue evidence="1">Whole body</tissue>
    </source>
</reference>
<accession>A0AA88KVC8</accession>
<evidence type="ECO:0000313" key="2">
    <source>
        <dbReference type="Proteomes" id="UP001187531"/>
    </source>
</evidence>
<dbReference type="AlphaFoldDB" id="A0AA88KVC8"/>
<sequence length="174" mass="19504">MEKKNFSKSKPVTGEVPAEYISKQSYAVIVKNLPSNLAKPELRKDFLEQACPDVSSKMVELKCTRGDWKAIAASKCDGHAIGNALNSSSSIISAKVKSSSHFGIVRHVPNHMTSDDIKSLVPKCSKAKKSGPTRSFRMKFETKEDLFRAMKVPLVISLERLPIQEFLFLQKWNY</sequence>
<comment type="caution">
    <text evidence="1">The sequence shown here is derived from an EMBL/GenBank/DDBJ whole genome shotgun (WGS) entry which is preliminary data.</text>
</comment>
<proteinExistence type="predicted"/>
<protein>
    <submittedName>
        <fullName evidence="1">Uncharacterized protein</fullName>
    </submittedName>
</protein>
<dbReference type="EMBL" id="JAVRJZ010000018">
    <property type="protein sequence ID" value="KAK2708448.1"/>
    <property type="molecule type" value="Genomic_DNA"/>
</dbReference>
<dbReference type="Proteomes" id="UP001187531">
    <property type="component" value="Unassembled WGS sequence"/>
</dbReference>
<name>A0AA88KVC8_ARTSF</name>
<evidence type="ECO:0000313" key="1">
    <source>
        <dbReference type="EMBL" id="KAK2708448.1"/>
    </source>
</evidence>